<dbReference type="AlphaFoldDB" id="F3C0U6"/>
<feature type="transmembrane region" description="Helical" evidence="1">
    <location>
        <begin position="61"/>
        <end position="78"/>
    </location>
</feature>
<keyword evidence="1" id="KW-1133">Transmembrane helix</keyword>
<keyword evidence="1" id="KW-0472">Membrane</keyword>
<organism evidence="2 3">
    <name type="scientific">Pseudomonas savastanoi pv. glycinea str. race 4</name>
    <dbReference type="NCBI Taxonomy" id="875330"/>
    <lineage>
        <taxon>Bacteria</taxon>
        <taxon>Pseudomonadati</taxon>
        <taxon>Pseudomonadota</taxon>
        <taxon>Gammaproteobacteria</taxon>
        <taxon>Pseudomonadales</taxon>
        <taxon>Pseudomonadaceae</taxon>
        <taxon>Pseudomonas</taxon>
    </lineage>
</organism>
<reference evidence="2 3" key="1">
    <citation type="journal article" date="2011" name="PLoS Pathog.">
        <title>Dynamic evolution of pathogenicity revealed by sequencing and comparative genomics of 19 Pseudomonas syringae isolates.</title>
        <authorList>
            <person name="Baltrus D.A."/>
            <person name="Nishimura M.T."/>
            <person name="Romanchuk A."/>
            <person name="Chang J.H."/>
            <person name="Mukhtar M.S."/>
            <person name="Cherkis K."/>
            <person name="Roach J."/>
            <person name="Grant S.R."/>
            <person name="Jones C.D."/>
            <person name="Dangl J.L."/>
        </authorList>
    </citation>
    <scope>NUCLEOTIDE SEQUENCE [LARGE SCALE GENOMIC DNA]</scope>
    <source>
        <strain evidence="3">race 4</strain>
    </source>
</reference>
<name>F3C0U6_PSESG</name>
<evidence type="ECO:0000313" key="2">
    <source>
        <dbReference type="EMBL" id="EGH08152.1"/>
    </source>
</evidence>
<evidence type="ECO:0000256" key="1">
    <source>
        <dbReference type="SAM" id="Phobius"/>
    </source>
</evidence>
<dbReference type="EMBL" id="ADWY01000211">
    <property type="protein sequence ID" value="EGH08152.1"/>
    <property type="molecule type" value="Genomic_DNA"/>
</dbReference>
<gene>
    <name evidence="2" type="ORF">Pgy4_05322</name>
</gene>
<feature type="non-terminal residue" evidence="2">
    <location>
        <position position="125"/>
    </location>
</feature>
<comment type="caution">
    <text evidence="2">The sequence shown here is derived from an EMBL/GenBank/DDBJ whole genome shotgun (WGS) entry which is preliminary data.</text>
</comment>
<evidence type="ECO:0000313" key="3">
    <source>
        <dbReference type="Proteomes" id="UP000005466"/>
    </source>
</evidence>
<keyword evidence="1" id="KW-0812">Transmembrane</keyword>
<feature type="transmembrane region" description="Helical" evidence="1">
    <location>
        <begin position="99"/>
        <end position="119"/>
    </location>
</feature>
<feature type="transmembrane region" description="Helical" evidence="1">
    <location>
        <begin position="7"/>
        <end position="28"/>
    </location>
</feature>
<protein>
    <submittedName>
        <fullName evidence="2">Uncharacterized protein</fullName>
    </submittedName>
</protein>
<accession>F3C0U6</accession>
<dbReference type="HOGENOM" id="CLU_159335_0_0_6"/>
<dbReference type="Proteomes" id="UP000005466">
    <property type="component" value="Unassembled WGS sequence"/>
</dbReference>
<proteinExistence type="predicted"/>
<sequence length="125" mass="14123">MNTVEPGIIAGIIMASVFLNLITMAYTAHRYIDTVESHLSNCQFVNDYKRLYAGDDLRSKVQRLWMAALVLSTPGLLIRRKLVDPQDLKNFPAELKVRILAAWMIGMLAMTASVIFYFWTIPGVS</sequence>